<evidence type="ECO:0000313" key="4">
    <source>
        <dbReference type="Proteomes" id="UP000525389"/>
    </source>
</evidence>
<keyword evidence="1" id="KW-0378">Hydrolase</keyword>
<dbReference type="InterPro" id="IPR002508">
    <property type="entry name" value="MurNAc-LAA_cat"/>
</dbReference>
<accession>A0A7W8GD84</accession>
<sequence length="475" mass="50072">MRRWRLGGNLGGRLSRPLLLSAALLGAGLAGAQIAFTRLNLAGQQVQSINLYGAEYASETVLGRVLDITREGPVVRVEGYGHTLLLPIDEDQERATTSFNTVQLGTERVKARAATLVNGNLYLPLDTLARGLGARYEAGNFRVVPATLQGVSSRAGQSSDRLVLDLTRDVAVSDELRGTTVTVTLKGVQGDARRYTTRGAFVPRAQVVRKGEDLQLSFTLPPGSGYRVYRVVRPGGARLVVDAGPGVPYASPALLERISRPLIVLDPARVTGPGVKDLGRDVTLDVARRAAELLSQAGWQVRVTRDEGTALGLNQKLTLARRSDVYLALDLGRFPGTERGGVTVYEPTGRSTAQIVNAVRGGATAPYLDLAVGGAGGTRRLSELLRGELRGGGVTAKADTVSRAYTLGEAAQAALLLELGWVGNAEDRAKLGVDDRLQAMAVAVARSVATYLTARATNAGRAAPASTPAPAGGRQ</sequence>
<protein>
    <submittedName>
        <fullName evidence="3">N-acetylmuramoyl-L-alanine amidase</fullName>
    </submittedName>
</protein>
<dbReference type="GO" id="GO:0008745">
    <property type="term" value="F:N-acetylmuramoyl-L-alanine amidase activity"/>
    <property type="evidence" value="ECO:0007669"/>
    <property type="project" value="InterPro"/>
</dbReference>
<dbReference type="PANTHER" id="PTHR30404">
    <property type="entry name" value="N-ACETYLMURAMOYL-L-ALANINE AMIDASE"/>
    <property type="match status" value="1"/>
</dbReference>
<dbReference type="InterPro" id="IPR050695">
    <property type="entry name" value="N-acetylmuramoyl_amidase_3"/>
</dbReference>
<dbReference type="AlphaFoldDB" id="A0A7W8GD84"/>
<evidence type="ECO:0000259" key="2">
    <source>
        <dbReference type="Pfam" id="PF01520"/>
    </source>
</evidence>
<dbReference type="PANTHER" id="PTHR30404:SF0">
    <property type="entry name" value="N-ACETYLMURAMOYL-L-ALANINE AMIDASE AMIC"/>
    <property type="match status" value="1"/>
</dbReference>
<reference evidence="3 4" key="1">
    <citation type="submission" date="2020-08" db="EMBL/GenBank/DDBJ databases">
        <title>Genomic Encyclopedia of Type Strains, Phase IV (KMG-IV): sequencing the most valuable type-strain genomes for metagenomic binning, comparative biology and taxonomic classification.</title>
        <authorList>
            <person name="Goeker M."/>
        </authorList>
    </citation>
    <scope>NUCLEOTIDE SEQUENCE [LARGE SCALE GENOMIC DNA]</scope>
    <source>
        <strain evidence="3 4">DSM 101791</strain>
    </source>
</reference>
<feature type="domain" description="MurNAc-LAA" evidence="2">
    <location>
        <begin position="280"/>
        <end position="449"/>
    </location>
</feature>
<dbReference type="EMBL" id="JACHFN010000001">
    <property type="protein sequence ID" value="MBB5233146.1"/>
    <property type="molecule type" value="Genomic_DNA"/>
</dbReference>
<evidence type="ECO:0000313" key="3">
    <source>
        <dbReference type="EMBL" id="MBB5233146.1"/>
    </source>
</evidence>
<dbReference type="GO" id="GO:0009253">
    <property type="term" value="P:peptidoglycan catabolic process"/>
    <property type="evidence" value="ECO:0007669"/>
    <property type="project" value="InterPro"/>
</dbReference>
<dbReference type="Gene3D" id="3.40.630.40">
    <property type="entry name" value="Zn-dependent exopeptidases"/>
    <property type="match status" value="1"/>
</dbReference>
<comment type="caution">
    <text evidence="3">The sequence shown here is derived from an EMBL/GenBank/DDBJ whole genome shotgun (WGS) entry which is preliminary data.</text>
</comment>
<dbReference type="GO" id="GO:0030288">
    <property type="term" value="C:outer membrane-bounded periplasmic space"/>
    <property type="evidence" value="ECO:0007669"/>
    <property type="project" value="TreeGrafter"/>
</dbReference>
<dbReference type="Proteomes" id="UP000525389">
    <property type="component" value="Unassembled WGS sequence"/>
</dbReference>
<gene>
    <name evidence="3" type="ORF">HNQ09_000563</name>
</gene>
<dbReference type="Pfam" id="PF01520">
    <property type="entry name" value="Amidase_3"/>
    <property type="match status" value="1"/>
</dbReference>
<keyword evidence="4" id="KW-1185">Reference proteome</keyword>
<evidence type="ECO:0000256" key="1">
    <source>
        <dbReference type="ARBA" id="ARBA00022801"/>
    </source>
</evidence>
<proteinExistence type="predicted"/>
<organism evidence="3 4">
    <name type="scientific">Deinococcus budaensis</name>
    <dbReference type="NCBI Taxonomy" id="1665626"/>
    <lineage>
        <taxon>Bacteria</taxon>
        <taxon>Thermotogati</taxon>
        <taxon>Deinococcota</taxon>
        <taxon>Deinococci</taxon>
        <taxon>Deinococcales</taxon>
        <taxon>Deinococcaceae</taxon>
        <taxon>Deinococcus</taxon>
    </lineage>
</organism>
<dbReference type="RefSeq" id="WP_184025058.1">
    <property type="nucleotide sequence ID" value="NZ_JACHFN010000001.1"/>
</dbReference>
<name>A0A7W8GD84_9DEIO</name>
<dbReference type="SUPFAM" id="SSF53187">
    <property type="entry name" value="Zn-dependent exopeptidases"/>
    <property type="match status" value="1"/>
</dbReference>